<dbReference type="GO" id="GO:0046677">
    <property type="term" value="P:response to antibiotic"/>
    <property type="evidence" value="ECO:0007669"/>
    <property type="project" value="InterPro"/>
</dbReference>
<evidence type="ECO:0000313" key="1">
    <source>
        <dbReference type="EMBL" id="MVA74696.1"/>
    </source>
</evidence>
<proteinExistence type="predicted"/>
<dbReference type="InterPro" id="IPR007815">
    <property type="entry name" value="Emycin_Estase"/>
</dbReference>
<dbReference type="Proteomes" id="UP000435304">
    <property type="component" value="Unassembled WGS sequence"/>
</dbReference>
<organism evidence="1 2">
    <name type="scientific">Auraticoccus cholistanensis</name>
    <dbReference type="NCBI Taxonomy" id="2656650"/>
    <lineage>
        <taxon>Bacteria</taxon>
        <taxon>Bacillati</taxon>
        <taxon>Actinomycetota</taxon>
        <taxon>Actinomycetes</taxon>
        <taxon>Propionibacteriales</taxon>
        <taxon>Propionibacteriaceae</taxon>
        <taxon>Auraticoccus</taxon>
    </lineage>
</organism>
<dbReference type="AlphaFoldDB" id="A0A6A9UP96"/>
<name>A0A6A9UP96_9ACTN</name>
<evidence type="ECO:0000313" key="2">
    <source>
        <dbReference type="Proteomes" id="UP000435304"/>
    </source>
</evidence>
<dbReference type="CDD" id="cd14728">
    <property type="entry name" value="Ere-like"/>
    <property type="match status" value="1"/>
</dbReference>
<dbReference type="Pfam" id="PF05139">
    <property type="entry name" value="Erythro_esteras"/>
    <property type="match status" value="1"/>
</dbReference>
<dbReference type="EMBL" id="WPCU01000003">
    <property type="protein sequence ID" value="MVA74696.1"/>
    <property type="molecule type" value="Genomic_DNA"/>
</dbReference>
<accession>A0A6A9UP96</accession>
<sequence>MTSLHDLTAHPVDADAVVGLLPRRPRLLALGEPTHGEEALLEVRNELFRSLVEEQGYRTIALESDCLKGLLVDDHVTSGAGDLDHVMTSGLSHGLGAAAANRELVRWLRSHNDGRPASEQVHLAGFDGPLEMAGAASPREALTGLHGYLAAALDPGLLPCTPAELAELLGPDGRWSDPAAMADPSRSVGRSPDAARLRLLADDLSALLEAQTPHLVAATSVARWHRARLLARTATGLLRYHAAQADPSPHRLTRLCALRDAMMAANLLALAEQGPVLVHAHNAHLQRDLSSMQMAGHRVEWWSAGALVSTHLGQDYAFLATAVGTIPHRGVDAPPPGTPEGVLHALPQDRFVVDARALAEQLGDAAPRVSPWFGYAPLDPSQLGSTDGVVFLRSSTATYWPS</sequence>
<dbReference type="Gene3D" id="3.30.1870.10">
    <property type="entry name" value="EreA-like, domain 2"/>
    <property type="match status" value="1"/>
</dbReference>
<dbReference type="PIRSF" id="PIRSF036794">
    <property type="entry name" value="UCP_erythr_ester"/>
    <property type="match status" value="1"/>
</dbReference>
<dbReference type="PANTHER" id="PTHR31299">
    <property type="entry name" value="ESTERASE, PUTATIVE (AFU_ORTHOLOGUE AFUA_1G05850)-RELATED"/>
    <property type="match status" value="1"/>
</dbReference>
<dbReference type="PANTHER" id="PTHR31299:SF0">
    <property type="entry name" value="ESTERASE, PUTATIVE (AFU_ORTHOLOGUE AFUA_1G05850)-RELATED"/>
    <property type="match status" value="1"/>
</dbReference>
<dbReference type="Gene3D" id="1.20.1440.30">
    <property type="entry name" value="Biosynthetic Protein domain"/>
    <property type="match status" value="1"/>
</dbReference>
<reference evidence="1 2" key="1">
    <citation type="submission" date="2019-12" db="EMBL/GenBank/DDBJ databases">
        <title>Auraticoccus cholistani sp. nov., an actinomycete isolated from soil of Cholistan desert.</title>
        <authorList>
            <person name="Cheema M.T."/>
        </authorList>
    </citation>
    <scope>NUCLEOTIDE SEQUENCE [LARGE SCALE GENOMIC DNA]</scope>
    <source>
        <strain evidence="1 2">F435</strain>
    </source>
</reference>
<dbReference type="RefSeq" id="WP_156607305.1">
    <property type="nucleotide sequence ID" value="NZ_WPCU01000003.1"/>
</dbReference>
<keyword evidence="2" id="KW-1185">Reference proteome</keyword>
<dbReference type="Gene3D" id="3.40.1660.10">
    <property type="entry name" value="EreA-like (biosynthetic domain)"/>
    <property type="match status" value="1"/>
</dbReference>
<dbReference type="InterPro" id="IPR052036">
    <property type="entry name" value="Hydrolase/PRTase-associated"/>
</dbReference>
<dbReference type="InterPro" id="IPR014622">
    <property type="entry name" value="UCP036794_erythomycin"/>
</dbReference>
<protein>
    <submittedName>
        <fullName evidence="1">Erythromycin esterase</fullName>
    </submittedName>
</protein>
<gene>
    <name evidence="1" type="ORF">GC722_01405</name>
</gene>
<comment type="caution">
    <text evidence="1">The sequence shown here is derived from an EMBL/GenBank/DDBJ whole genome shotgun (WGS) entry which is preliminary data.</text>
</comment>
<dbReference type="SUPFAM" id="SSF159501">
    <property type="entry name" value="EreA/ChaN-like"/>
    <property type="match status" value="1"/>
</dbReference>